<dbReference type="EMBL" id="CM044705">
    <property type="protein sequence ID" value="KAI5660675.1"/>
    <property type="molecule type" value="Genomic_DNA"/>
</dbReference>
<proteinExistence type="predicted"/>
<protein>
    <submittedName>
        <fullName evidence="1">Uncharacterized protein</fullName>
    </submittedName>
</protein>
<accession>A0ACC0AJV3</accession>
<comment type="caution">
    <text evidence="1">The sequence shown here is derived from an EMBL/GenBank/DDBJ whole genome shotgun (WGS) entry which is preliminary data.</text>
</comment>
<keyword evidence="2" id="KW-1185">Reference proteome</keyword>
<reference evidence="2" key="1">
    <citation type="journal article" date="2023" name="Nat. Plants">
        <title>Single-cell RNA sequencing provides a high-resolution roadmap for understanding the multicellular compartmentation of specialized metabolism.</title>
        <authorList>
            <person name="Sun S."/>
            <person name="Shen X."/>
            <person name="Li Y."/>
            <person name="Li Y."/>
            <person name="Wang S."/>
            <person name="Li R."/>
            <person name="Zhang H."/>
            <person name="Shen G."/>
            <person name="Guo B."/>
            <person name="Wei J."/>
            <person name="Xu J."/>
            <person name="St-Pierre B."/>
            <person name="Chen S."/>
            <person name="Sun C."/>
        </authorList>
    </citation>
    <scope>NUCLEOTIDE SEQUENCE [LARGE SCALE GENOMIC DNA]</scope>
</reference>
<name>A0ACC0AJV3_CATRO</name>
<evidence type="ECO:0000313" key="1">
    <source>
        <dbReference type="EMBL" id="KAI5660675.1"/>
    </source>
</evidence>
<evidence type="ECO:0000313" key="2">
    <source>
        <dbReference type="Proteomes" id="UP001060085"/>
    </source>
</evidence>
<sequence length="384" mass="42535">MAFSAAKSFTKTTPLDHLHQQFLPSKPQFLKKYDQNFIFSPQKPLYISAITNFGSRDSLVQCNAYEAGRSQPIPISIGFDEETQQAAAQKLKIGIYFGIWWTLNVIFNIYNKKVLNAFPFPWLTSTLSLAAGSILMLISWATKVAETPDTDYEFWTNLFPVAIAHTIGHVAATVSMSKVAVSFTHIIKSGEPAFSVLVSRFFLGETFPLPVYLSLLPIIGGCALSALTELNFNMTGFMGAMISNLAFVFRNIFSKKGMKGKSVGGMNYYACLSMLSLLILTPFAIAVEGPQMWTMGWQNALSLIGPNFIWWVVAQSVFYHLYNQVSYMSLNEISPLTFSIGNTMKRISVIVSSIIIFHTPLQPINALGAAIAILGTFLYSQAKQ</sequence>
<gene>
    <name evidence="1" type="ORF">M9H77_19998</name>
</gene>
<organism evidence="1 2">
    <name type="scientific">Catharanthus roseus</name>
    <name type="common">Madagascar periwinkle</name>
    <name type="synonym">Vinca rosea</name>
    <dbReference type="NCBI Taxonomy" id="4058"/>
    <lineage>
        <taxon>Eukaryota</taxon>
        <taxon>Viridiplantae</taxon>
        <taxon>Streptophyta</taxon>
        <taxon>Embryophyta</taxon>
        <taxon>Tracheophyta</taxon>
        <taxon>Spermatophyta</taxon>
        <taxon>Magnoliopsida</taxon>
        <taxon>eudicotyledons</taxon>
        <taxon>Gunneridae</taxon>
        <taxon>Pentapetalae</taxon>
        <taxon>asterids</taxon>
        <taxon>lamiids</taxon>
        <taxon>Gentianales</taxon>
        <taxon>Apocynaceae</taxon>
        <taxon>Rauvolfioideae</taxon>
        <taxon>Vinceae</taxon>
        <taxon>Catharanthinae</taxon>
        <taxon>Catharanthus</taxon>
    </lineage>
</organism>
<dbReference type="Proteomes" id="UP001060085">
    <property type="component" value="Linkage Group LG05"/>
</dbReference>